<dbReference type="EMBL" id="JADHEI010000034">
    <property type="protein sequence ID" value="MBF2735493.1"/>
    <property type="molecule type" value="Genomic_DNA"/>
</dbReference>
<dbReference type="PROSITE" id="PS00483">
    <property type="entry name" value="DIHYDROOROTASE_2"/>
    <property type="match status" value="1"/>
</dbReference>
<evidence type="ECO:0000256" key="2">
    <source>
        <dbReference type="ARBA" id="ARBA00002368"/>
    </source>
</evidence>
<dbReference type="AlphaFoldDB" id="A0A930UDD1"/>
<dbReference type="Proteomes" id="UP000604381">
    <property type="component" value="Unassembled WGS sequence"/>
</dbReference>
<feature type="non-terminal residue" evidence="7">
    <location>
        <position position="1"/>
    </location>
</feature>
<evidence type="ECO:0000256" key="4">
    <source>
        <dbReference type="ARBA" id="ARBA00022723"/>
    </source>
</evidence>
<comment type="caution">
    <text evidence="7">The sequence shown here is derived from an EMBL/GenBank/DDBJ whole genome shotgun (WGS) entry which is preliminary data.</text>
</comment>
<comment type="similarity">
    <text evidence="3">Belongs to the metallo-dependent hydrolases superfamily. DHOase family. Class I DHOase subfamily.</text>
</comment>
<feature type="non-terminal residue" evidence="7">
    <location>
        <position position="341"/>
    </location>
</feature>
<dbReference type="InterPro" id="IPR050138">
    <property type="entry name" value="DHOase/Allantoinase_Hydrolase"/>
</dbReference>
<feature type="domain" description="Amidohydrolase-related" evidence="6">
    <location>
        <begin position="27"/>
        <end position="293"/>
    </location>
</feature>
<evidence type="ECO:0000256" key="5">
    <source>
        <dbReference type="ARBA" id="ARBA00022801"/>
    </source>
</evidence>
<dbReference type="InterPro" id="IPR011059">
    <property type="entry name" value="Metal-dep_hydrolase_composite"/>
</dbReference>
<dbReference type="PANTHER" id="PTHR43668">
    <property type="entry name" value="ALLANTOINASE"/>
    <property type="match status" value="1"/>
</dbReference>
<dbReference type="InterPro" id="IPR002195">
    <property type="entry name" value="Dihydroorotase_CS"/>
</dbReference>
<dbReference type="PANTHER" id="PTHR43668:SF4">
    <property type="entry name" value="ALLANTOINASE"/>
    <property type="match status" value="1"/>
</dbReference>
<evidence type="ECO:0000256" key="3">
    <source>
        <dbReference type="ARBA" id="ARBA00010286"/>
    </source>
</evidence>
<dbReference type="GO" id="GO:0006145">
    <property type="term" value="P:purine nucleobase catabolic process"/>
    <property type="evidence" value="ECO:0007669"/>
    <property type="project" value="TreeGrafter"/>
</dbReference>
<comment type="cofactor">
    <cofactor evidence="1">
        <name>Zn(2+)</name>
        <dbReference type="ChEBI" id="CHEBI:29105"/>
    </cofactor>
</comment>
<keyword evidence="8" id="KW-1185">Reference proteome</keyword>
<evidence type="ECO:0000256" key="1">
    <source>
        <dbReference type="ARBA" id="ARBA00001947"/>
    </source>
</evidence>
<protein>
    <submittedName>
        <fullName evidence="7">Amidohydrolase family protein</fullName>
    </submittedName>
</protein>
<evidence type="ECO:0000313" key="7">
    <source>
        <dbReference type="EMBL" id="MBF2735493.1"/>
    </source>
</evidence>
<sequence>EGGRIARVEAGQAAAAGDELVEARGRVLLPGLIDDQVHFREPGMTHKGCIATESRAAVLGGITSFLEMPNTVPPTADGPALAAKLATAARDSAANYGFYLGATGANGAELRRAAEHGACGIKVFLAASTGPLLVAEPERLEEVFAAVPPGMVLAAHCEDQEALAASQAHYAAEYGRLAPMALHPGLRDEDACIAATRRAMELARRHGVRLHVLHLTTARELELFEAGPLGAKQITGEACVHHLWFSDLDYAAYGGKIKCNPAIKSRADRAALRAAVRDGRIDALATDHAPHAAAEKRGRAYGGVAAGLPLVQHSLPLLLELAKLGELDLPTIARLGARQPA</sequence>
<name>A0A930UDD1_9GAMM</name>
<dbReference type="InterPro" id="IPR006680">
    <property type="entry name" value="Amidohydro-rel"/>
</dbReference>
<proteinExistence type="inferred from homology"/>
<dbReference type="GO" id="GO:0046872">
    <property type="term" value="F:metal ion binding"/>
    <property type="evidence" value="ECO:0007669"/>
    <property type="project" value="UniProtKB-KW"/>
</dbReference>
<dbReference type="GO" id="GO:0004038">
    <property type="term" value="F:allantoinase activity"/>
    <property type="evidence" value="ECO:0007669"/>
    <property type="project" value="TreeGrafter"/>
</dbReference>
<organism evidence="7 8">
    <name type="scientific">Candidatus Amphirhobacter heronislandensis</name>
    <dbReference type="NCBI Taxonomy" id="1732024"/>
    <lineage>
        <taxon>Bacteria</taxon>
        <taxon>Pseudomonadati</taxon>
        <taxon>Pseudomonadota</taxon>
        <taxon>Gammaproteobacteria</taxon>
        <taxon>Candidatus Tethybacterales</taxon>
        <taxon>Candidatus Tethybacteraceae</taxon>
        <taxon>Candidatus Amphirhobacter</taxon>
    </lineage>
</organism>
<gene>
    <name evidence="7" type="ORF">ISN26_05385</name>
</gene>
<dbReference type="GO" id="GO:0005737">
    <property type="term" value="C:cytoplasm"/>
    <property type="evidence" value="ECO:0007669"/>
    <property type="project" value="TreeGrafter"/>
</dbReference>
<dbReference type="Gene3D" id="3.20.20.140">
    <property type="entry name" value="Metal-dependent hydrolases"/>
    <property type="match status" value="1"/>
</dbReference>
<keyword evidence="5" id="KW-0378">Hydrolase</keyword>
<evidence type="ECO:0000313" key="8">
    <source>
        <dbReference type="Proteomes" id="UP000604381"/>
    </source>
</evidence>
<comment type="function">
    <text evidence="2">Catalyzes the reversible cyclization of carbamoyl aspartate to dihydroorotate.</text>
</comment>
<reference evidence="7" key="1">
    <citation type="submission" date="2020-10" db="EMBL/GenBank/DDBJ databases">
        <title>An improved Amphimedon queenslandica hologenome assembly reveals how three proteobacterial symbionts can extend the metabolic phenotypic of their marine sponge host.</title>
        <authorList>
            <person name="Degnan B."/>
            <person name="Degnan S."/>
            <person name="Xiang X."/>
        </authorList>
    </citation>
    <scope>NUCLEOTIDE SEQUENCE</scope>
    <source>
        <strain evidence="7">AqS2</strain>
    </source>
</reference>
<dbReference type="InterPro" id="IPR032466">
    <property type="entry name" value="Metal_Hydrolase"/>
</dbReference>
<keyword evidence="4" id="KW-0479">Metal-binding</keyword>
<dbReference type="Pfam" id="PF01979">
    <property type="entry name" value="Amidohydro_1"/>
    <property type="match status" value="1"/>
</dbReference>
<accession>A0A930UDD1</accession>
<dbReference type="Gene3D" id="2.30.40.10">
    <property type="entry name" value="Urease, subunit C, domain 1"/>
    <property type="match status" value="1"/>
</dbReference>
<dbReference type="SUPFAM" id="SSF51556">
    <property type="entry name" value="Metallo-dependent hydrolases"/>
    <property type="match status" value="1"/>
</dbReference>
<evidence type="ECO:0000259" key="6">
    <source>
        <dbReference type="Pfam" id="PF01979"/>
    </source>
</evidence>